<keyword evidence="1" id="KW-0472">Membrane</keyword>
<sequence length="53" mass="6262">MSNEKQTLIESLLEAESQFHELMPIKDTYSKLFFRSLFWFALFSVLYVVLTGL</sequence>
<keyword evidence="1" id="KW-1133">Transmembrane helix</keyword>
<dbReference type="Proteomes" id="UP000198882">
    <property type="component" value="Unassembled WGS sequence"/>
</dbReference>
<dbReference type="STRING" id="1095776.SAMN04515672_3562"/>
<organism evidence="2 3">
    <name type="scientific">Natronorubrum texcoconense</name>
    <dbReference type="NCBI Taxonomy" id="1095776"/>
    <lineage>
        <taxon>Archaea</taxon>
        <taxon>Methanobacteriati</taxon>
        <taxon>Methanobacteriota</taxon>
        <taxon>Stenosarchaea group</taxon>
        <taxon>Halobacteria</taxon>
        <taxon>Halobacteriales</taxon>
        <taxon>Natrialbaceae</taxon>
        <taxon>Natronorubrum</taxon>
    </lineage>
</organism>
<evidence type="ECO:0000313" key="2">
    <source>
        <dbReference type="EMBL" id="SDK62372.1"/>
    </source>
</evidence>
<keyword evidence="1" id="KW-0812">Transmembrane</keyword>
<keyword evidence="3" id="KW-1185">Reference proteome</keyword>
<feature type="transmembrane region" description="Helical" evidence="1">
    <location>
        <begin position="32"/>
        <end position="50"/>
    </location>
</feature>
<dbReference type="EMBL" id="FNFE01000005">
    <property type="protein sequence ID" value="SDK62372.1"/>
    <property type="molecule type" value="Genomic_DNA"/>
</dbReference>
<accession>A0A1G9DET6</accession>
<name>A0A1G9DET6_9EURY</name>
<dbReference type="OrthoDB" id="203668at2157"/>
<proteinExistence type="predicted"/>
<dbReference type="AlphaFoldDB" id="A0A1G9DET6"/>
<dbReference type="RefSeq" id="WP_175529352.1">
    <property type="nucleotide sequence ID" value="NZ_FNFE01000005.1"/>
</dbReference>
<reference evidence="3" key="1">
    <citation type="submission" date="2016-10" db="EMBL/GenBank/DDBJ databases">
        <authorList>
            <person name="Varghese N."/>
            <person name="Submissions S."/>
        </authorList>
    </citation>
    <scope>NUCLEOTIDE SEQUENCE [LARGE SCALE GENOMIC DNA]</scope>
    <source>
        <strain evidence="3">B4,CECT 8067,JCM 17497</strain>
    </source>
</reference>
<evidence type="ECO:0000256" key="1">
    <source>
        <dbReference type="SAM" id="Phobius"/>
    </source>
</evidence>
<protein>
    <submittedName>
        <fullName evidence="2">Uncharacterized protein</fullName>
    </submittedName>
</protein>
<gene>
    <name evidence="2" type="ORF">SAMN04515672_3562</name>
</gene>
<evidence type="ECO:0000313" key="3">
    <source>
        <dbReference type="Proteomes" id="UP000198882"/>
    </source>
</evidence>